<dbReference type="PANTHER" id="PTHR47481">
    <property type="match status" value="1"/>
</dbReference>
<comment type="caution">
    <text evidence="1">The sequence shown here is derived from an EMBL/GenBank/DDBJ whole genome shotgun (WGS) entry which is preliminary data.</text>
</comment>
<dbReference type="AlphaFoldDB" id="A0A6A6N9G7"/>
<sequence length="322" mass="37175">MVSELQEVVGGTNVTMPENNAENAKAIKQWKQRNAKAEFVLKRSISPALFEHIIHYNLACEIWQTLDKLFNKKDMAHLQLLENELETTTQGGMSIAQYFHLCSEISLLELDESISEARMKPHIIRGLKPEYTPFITSIQGWTQQPSLEEFKIEMLTTTNFKQWKEEIDFTLAMGEIDLALRENEPVKPITESSAESSTEQKEQYAKWDRSNLLSLLTIRRTIPNYLKSGLRSNVNAKAYLVAVEQRYFASDKVEARTLMNRLTNMKHNHVGSVREYILNMVHIQTKLRSLKLEISDDFILHLALNTLPLDFSQIKIAYKTQN</sequence>
<evidence type="ECO:0000313" key="2">
    <source>
        <dbReference type="Proteomes" id="UP000467840"/>
    </source>
</evidence>
<evidence type="ECO:0000313" key="1">
    <source>
        <dbReference type="EMBL" id="KAF2320849.1"/>
    </source>
</evidence>
<reference evidence="1 2" key="1">
    <citation type="journal article" date="2020" name="Mol. Plant">
        <title>The Chromosome-Based Rubber Tree Genome Provides New Insights into Spurge Genome Evolution and Rubber Biosynthesis.</title>
        <authorList>
            <person name="Liu J."/>
            <person name="Shi C."/>
            <person name="Shi C.C."/>
            <person name="Li W."/>
            <person name="Zhang Q.J."/>
            <person name="Zhang Y."/>
            <person name="Li K."/>
            <person name="Lu H.F."/>
            <person name="Shi C."/>
            <person name="Zhu S.T."/>
            <person name="Xiao Z.Y."/>
            <person name="Nan H."/>
            <person name="Yue Y."/>
            <person name="Zhu X.G."/>
            <person name="Wu Y."/>
            <person name="Hong X.N."/>
            <person name="Fan G.Y."/>
            <person name="Tong Y."/>
            <person name="Zhang D."/>
            <person name="Mao C.L."/>
            <person name="Liu Y.L."/>
            <person name="Hao S.J."/>
            <person name="Liu W.Q."/>
            <person name="Lv M.Q."/>
            <person name="Zhang H.B."/>
            <person name="Liu Y."/>
            <person name="Hu-Tang G.R."/>
            <person name="Wang J.P."/>
            <person name="Wang J.H."/>
            <person name="Sun Y.H."/>
            <person name="Ni S.B."/>
            <person name="Chen W.B."/>
            <person name="Zhang X.C."/>
            <person name="Jiao Y.N."/>
            <person name="Eichler E.E."/>
            <person name="Li G.H."/>
            <person name="Liu X."/>
            <person name="Gao L.Z."/>
        </authorList>
    </citation>
    <scope>NUCLEOTIDE SEQUENCE [LARGE SCALE GENOMIC DNA]</scope>
    <source>
        <strain evidence="2">cv. GT1</strain>
        <tissue evidence="1">Leaf</tissue>
    </source>
</reference>
<protein>
    <submittedName>
        <fullName evidence="1">Uncharacterized protein</fullName>
    </submittedName>
</protein>
<keyword evidence="2" id="KW-1185">Reference proteome</keyword>
<proteinExistence type="predicted"/>
<dbReference type="PANTHER" id="PTHR47481:SF36">
    <property type="entry name" value="CCHC-TYPE DOMAIN-CONTAINING PROTEIN"/>
    <property type="match status" value="1"/>
</dbReference>
<dbReference type="Proteomes" id="UP000467840">
    <property type="component" value="Chromosome 10"/>
</dbReference>
<accession>A0A6A6N9G7</accession>
<organism evidence="1 2">
    <name type="scientific">Hevea brasiliensis</name>
    <name type="common">Para rubber tree</name>
    <name type="synonym">Siphonia brasiliensis</name>
    <dbReference type="NCBI Taxonomy" id="3981"/>
    <lineage>
        <taxon>Eukaryota</taxon>
        <taxon>Viridiplantae</taxon>
        <taxon>Streptophyta</taxon>
        <taxon>Embryophyta</taxon>
        <taxon>Tracheophyta</taxon>
        <taxon>Spermatophyta</taxon>
        <taxon>Magnoliopsida</taxon>
        <taxon>eudicotyledons</taxon>
        <taxon>Gunneridae</taxon>
        <taxon>Pentapetalae</taxon>
        <taxon>rosids</taxon>
        <taxon>fabids</taxon>
        <taxon>Malpighiales</taxon>
        <taxon>Euphorbiaceae</taxon>
        <taxon>Crotonoideae</taxon>
        <taxon>Micrandreae</taxon>
        <taxon>Hevea</taxon>
    </lineage>
</organism>
<name>A0A6A6N9G7_HEVBR</name>
<gene>
    <name evidence="1" type="ORF">GH714_031272</name>
</gene>
<dbReference type="Pfam" id="PF14223">
    <property type="entry name" value="Retrotran_gag_2"/>
    <property type="match status" value="2"/>
</dbReference>
<dbReference type="EMBL" id="JAAGAX010000003">
    <property type="protein sequence ID" value="KAF2320849.1"/>
    <property type="molecule type" value="Genomic_DNA"/>
</dbReference>